<dbReference type="Pfam" id="PF04577">
    <property type="entry name" value="Glyco_transf_61"/>
    <property type="match status" value="1"/>
</dbReference>
<evidence type="ECO:0000313" key="5">
    <source>
        <dbReference type="EMBL" id="MDC2742068.1"/>
    </source>
</evidence>
<dbReference type="PANTHER" id="PTHR20961">
    <property type="entry name" value="GLYCOSYLTRANSFERASE"/>
    <property type="match status" value="1"/>
</dbReference>
<evidence type="ECO:0000256" key="1">
    <source>
        <dbReference type="ARBA" id="ARBA00022676"/>
    </source>
</evidence>
<sequence>MMKKILLEIKHSINKRIGNAIESISCRLYYHSKKNSWGHCLYAMNNMVLRCVSFVPFEVVSHHVYAKSHLTSSIIPLITNRVGYTSKLTYELEPLKKELISVPMQDIFIYKHEGVRIQGNSDFILNVKEKCVINDFCYNMNDRYVMFDGLLLRLKNNVAVLRNDGGIGKCRYLKSGIMLSGKFSCNYYHELYEILIKLLVFNRINISKDAPLIIDEIVMKIDSFKKIFEILNETQRDIITIGEKEIVEFGTLYSLSAVNSIAPHYRDITDPDHLFGFVFDCHLTLQMRDKLLLFKSNLATPKRIFLTRKSTKKRHYNESEVWGVLKEYGFEVVAPETYTFCEQMALFNNADYIVGGSGAAFTNLLFCHSGCKVICFRSIRNYSPIFSTIANIVDVKMRYLAGISDSTVDLHADYIVSTDKLKKMIDYNED</sequence>
<evidence type="ECO:0000256" key="3">
    <source>
        <dbReference type="ARBA" id="ARBA00023180"/>
    </source>
</evidence>
<dbReference type="InterPro" id="IPR049625">
    <property type="entry name" value="Glyco_transf_61_cat"/>
</dbReference>
<proteinExistence type="predicted"/>
<keyword evidence="2" id="KW-0808">Transferase</keyword>
<evidence type="ECO:0000259" key="4">
    <source>
        <dbReference type="Pfam" id="PF04577"/>
    </source>
</evidence>
<gene>
    <name evidence="5" type="ORF">PO382_07500</name>
</gene>
<dbReference type="GO" id="GO:0016757">
    <property type="term" value="F:glycosyltransferase activity"/>
    <property type="evidence" value="ECO:0007669"/>
    <property type="project" value="UniProtKB-KW"/>
</dbReference>
<dbReference type="RefSeq" id="WP_004309282.1">
    <property type="nucleotide sequence ID" value="NZ_CAKJYS010000001.1"/>
</dbReference>
<dbReference type="EMBL" id="JAQNZF010000008">
    <property type="protein sequence ID" value="MDC2742068.1"/>
    <property type="molecule type" value="Genomic_DNA"/>
</dbReference>
<accession>A0AAW6HFV0</accession>
<feature type="domain" description="Glycosyltransferase 61 catalytic" evidence="4">
    <location>
        <begin position="173"/>
        <end position="374"/>
    </location>
</feature>
<comment type="caution">
    <text evidence="5">The sequence shown here is derived from an EMBL/GenBank/DDBJ whole genome shotgun (WGS) entry which is preliminary data.</text>
</comment>
<evidence type="ECO:0000256" key="2">
    <source>
        <dbReference type="ARBA" id="ARBA00022679"/>
    </source>
</evidence>
<evidence type="ECO:0000313" key="6">
    <source>
        <dbReference type="Proteomes" id="UP001219389"/>
    </source>
</evidence>
<dbReference type="InterPro" id="IPR007657">
    <property type="entry name" value="Glycosyltransferase_61"/>
</dbReference>
<reference evidence="5" key="1">
    <citation type="submission" date="2022-10" db="EMBL/GenBank/DDBJ databases">
        <title>Human gut microbiome strain richness.</title>
        <authorList>
            <person name="Chen-Liaw A."/>
        </authorList>
    </citation>
    <scope>NUCLEOTIDE SEQUENCE</scope>
    <source>
        <strain evidence="5">BSD2780120875st1_E1_BSD2780120875_150330</strain>
    </source>
</reference>
<name>A0AAW6HFV0_BACOV</name>
<dbReference type="AlphaFoldDB" id="A0AAW6HFV0"/>
<keyword evidence="1" id="KW-0328">Glycosyltransferase</keyword>
<protein>
    <submittedName>
        <fullName evidence="5">Glycosyltransferase family 61 protein</fullName>
    </submittedName>
</protein>
<organism evidence="5 6">
    <name type="scientific">Bacteroides ovatus</name>
    <dbReference type="NCBI Taxonomy" id="28116"/>
    <lineage>
        <taxon>Bacteria</taxon>
        <taxon>Pseudomonadati</taxon>
        <taxon>Bacteroidota</taxon>
        <taxon>Bacteroidia</taxon>
        <taxon>Bacteroidales</taxon>
        <taxon>Bacteroidaceae</taxon>
        <taxon>Bacteroides</taxon>
    </lineage>
</organism>
<keyword evidence="3" id="KW-0325">Glycoprotein</keyword>
<dbReference type="Proteomes" id="UP001219389">
    <property type="component" value="Unassembled WGS sequence"/>
</dbReference>